<dbReference type="EMBL" id="JARQWQ010000051">
    <property type="protein sequence ID" value="KAK2557263.1"/>
    <property type="molecule type" value="Genomic_DNA"/>
</dbReference>
<comment type="caution">
    <text evidence="2">The sequence shown here is derived from an EMBL/GenBank/DDBJ whole genome shotgun (WGS) entry which is preliminary data.</text>
</comment>
<protein>
    <submittedName>
        <fullName evidence="2">Polyadenylate-binding protein 1</fullName>
    </submittedName>
</protein>
<evidence type="ECO:0000313" key="2">
    <source>
        <dbReference type="EMBL" id="KAK2557263.1"/>
    </source>
</evidence>
<dbReference type="PROSITE" id="PS51309">
    <property type="entry name" value="PABC"/>
    <property type="match status" value="2"/>
</dbReference>
<dbReference type="Proteomes" id="UP001249851">
    <property type="component" value="Unassembled WGS sequence"/>
</dbReference>
<reference evidence="2" key="1">
    <citation type="journal article" date="2023" name="G3 (Bethesda)">
        <title>Whole genome assembly and annotation of the endangered Caribbean coral Acropora cervicornis.</title>
        <authorList>
            <person name="Selwyn J.D."/>
            <person name="Vollmer S.V."/>
        </authorList>
    </citation>
    <scope>NUCLEOTIDE SEQUENCE</scope>
    <source>
        <strain evidence="2">K2</strain>
    </source>
</reference>
<name>A0AAD9Q9S1_ACRCE</name>
<dbReference type="SUPFAM" id="SSF63570">
    <property type="entry name" value="PABC (PABP) domain"/>
    <property type="match status" value="4"/>
</dbReference>
<dbReference type="AlphaFoldDB" id="A0AAD9Q9S1"/>
<evidence type="ECO:0000259" key="1">
    <source>
        <dbReference type="PROSITE" id="PS51309"/>
    </source>
</evidence>
<reference evidence="2" key="2">
    <citation type="journal article" date="2023" name="Science">
        <title>Genomic signatures of disease resistance in endangered staghorn corals.</title>
        <authorList>
            <person name="Vollmer S.V."/>
            <person name="Selwyn J.D."/>
            <person name="Despard B.A."/>
            <person name="Roesel C.L."/>
        </authorList>
    </citation>
    <scope>NUCLEOTIDE SEQUENCE</scope>
    <source>
        <strain evidence="2">K2</strain>
    </source>
</reference>
<dbReference type="InterPro" id="IPR002004">
    <property type="entry name" value="PABP_HYD_C"/>
</dbReference>
<proteinExistence type="predicted"/>
<dbReference type="PANTHER" id="PTHR46276">
    <property type="entry name" value="E3 UBIQUITIN-PROTEIN LIGASE UBR5"/>
    <property type="match status" value="1"/>
</dbReference>
<dbReference type="Gene3D" id="1.10.1900.10">
    <property type="entry name" value="c-terminal domain of poly(a) binding protein"/>
    <property type="match status" value="4"/>
</dbReference>
<dbReference type="GO" id="GO:0005737">
    <property type="term" value="C:cytoplasm"/>
    <property type="evidence" value="ECO:0007669"/>
    <property type="project" value="TreeGrafter"/>
</dbReference>
<dbReference type="Pfam" id="PF00658">
    <property type="entry name" value="MLLE"/>
    <property type="match status" value="4"/>
</dbReference>
<dbReference type="GO" id="GO:0005634">
    <property type="term" value="C:nucleus"/>
    <property type="evidence" value="ECO:0007669"/>
    <property type="project" value="TreeGrafter"/>
</dbReference>
<dbReference type="PANTHER" id="PTHR46276:SF1">
    <property type="entry name" value="E3 UBIQUITIN-PROTEIN LIGASE UBR5"/>
    <property type="match status" value="1"/>
</dbReference>
<keyword evidence="3" id="KW-1185">Reference proteome</keyword>
<dbReference type="SMART" id="SM00517">
    <property type="entry name" value="PolyA"/>
    <property type="match status" value="4"/>
</dbReference>
<organism evidence="2 3">
    <name type="scientific">Acropora cervicornis</name>
    <name type="common">Staghorn coral</name>
    <dbReference type="NCBI Taxonomy" id="6130"/>
    <lineage>
        <taxon>Eukaryota</taxon>
        <taxon>Metazoa</taxon>
        <taxon>Cnidaria</taxon>
        <taxon>Anthozoa</taxon>
        <taxon>Hexacorallia</taxon>
        <taxon>Scleractinia</taxon>
        <taxon>Astrocoeniina</taxon>
        <taxon>Acroporidae</taxon>
        <taxon>Acropora</taxon>
    </lineage>
</organism>
<dbReference type="GO" id="GO:0090263">
    <property type="term" value="P:positive regulation of canonical Wnt signaling pathway"/>
    <property type="evidence" value="ECO:0007669"/>
    <property type="project" value="TreeGrafter"/>
</dbReference>
<evidence type="ECO:0000313" key="3">
    <source>
        <dbReference type="Proteomes" id="UP001249851"/>
    </source>
</evidence>
<dbReference type="InterPro" id="IPR036053">
    <property type="entry name" value="PABP-dom"/>
</dbReference>
<accession>A0AAD9Q9S1</accession>
<dbReference type="GO" id="GO:0003723">
    <property type="term" value="F:RNA binding"/>
    <property type="evidence" value="ECO:0007669"/>
    <property type="project" value="InterPro"/>
</dbReference>
<dbReference type="GO" id="GO:0034450">
    <property type="term" value="F:ubiquitin-ubiquitin ligase activity"/>
    <property type="evidence" value="ECO:0007669"/>
    <property type="project" value="TreeGrafter"/>
</dbReference>
<sequence length="315" mass="35623">MGSSGSIEREKKEVEFGEKIYEIVCEYYPETSENITGMLLDAEYDELKQLLSTTRREELLERIHLAAGSLVASSISDGENCKQEEIKDCMNESCDNACNKKMALGETLFSLVESKHPTDAERLTGILLEMDAQSVKHLIEDTELLENKIEEILKCLQGINNITEPNDNKERESDLKTHCDKTIIGEELHNLVCGFNTEYTDKITGMLLEMDLQDLEVIVKDHVALKEKVTLALETLNKEEKEAKITTSFADEEQDKTLLGEKLYYIISEWYPDNVDKITGMLLELDVSALVMLLEDSEELKSRALLAANVLSETN</sequence>
<feature type="domain" description="PABC" evidence="1">
    <location>
        <begin position="84"/>
        <end position="161"/>
    </location>
</feature>
<gene>
    <name evidence="2" type="ORF">P5673_020756</name>
</gene>
<dbReference type="GO" id="GO:0000209">
    <property type="term" value="P:protein polyubiquitination"/>
    <property type="evidence" value="ECO:0007669"/>
    <property type="project" value="TreeGrafter"/>
</dbReference>
<feature type="domain" description="PABC" evidence="1">
    <location>
        <begin position="239"/>
        <end position="315"/>
    </location>
</feature>